<evidence type="ECO:0000256" key="10">
    <source>
        <dbReference type="PROSITE-ProRule" id="PRU00076"/>
    </source>
</evidence>
<evidence type="ECO:0000256" key="2">
    <source>
        <dbReference type="ARBA" id="ARBA00022536"/>
    </source>
</evidence>
<feature type="domain" description="EGF-like" evidence="15">
    <location>
        <begin position="1343"/>
        <end position="1381"/>
    </location>
</feature>
<dbReference type="PROSITE" id="PS50213">
    <property type="entry name" value="FAS1"/>
    <property type="match status" value="7"/>
</dbReference>
<evidence type="ECO:0000256" key="13">
    <source>
        <dbReference type="SAM" id="Phobius"/>
    </source>
</evidence>
<feature type="disulfide bond" evidence="10">
    <location>
        <begin position="2028"/>
        <end position="2037"/>
    </location>
</feature>
<keyword evidence="6 10" id="KW-1015">Disulfide bond</keyword>
<dbReference type="SMART" id="SM00554">
    <property type="entry name" value="FAS1"/>
    <property type="match status" value="7"/>
</dbReference>
<dbReference type="SMART" id="SM00181">
    <property type="entry name" value="EGF"/>
    <property type="match status" value="23"/>
</dbReference>
<feature type="domain" description="EGF-like" evidence="15">
    <location>
        <begin position="1954"/>
        <end position="1994"/>
    </location>
</feature>
<comment type="caution">
    <text evidence="10">Lacks conserved residue(s) required for the propagation of feature annotation.</text>
</comment>
<dbReference type="GO" id="GO:0007155">
    <property type="term" value="P:cell adhesion"/>
    <property type="evidence" value="ECO:0007669"/>
    <property type="project" value="InterPro"/>
</dbReference>
<feature type="disulfide bond" evidence="11">
    <location>
        <begin position="2216"/>
        <end position="2285"/>
    </location>
</feature>
<dbReference type="GO" id="GO:0005509">
    <property type="term" value="F:calcium ion binding"/>
    <property type="evidence" value="ECO:0007669"/>
    <property type="project" value="InterPro"/>
</dbReference>
<keyword evidence="19" id="KW-1185">Reference proteome</keyword>
<evidence type="ECO:0000256" key="11">
    <source>
        <dbReference type="PROSITE-ProRule" id="PRU00323"/>
    </source>
</evidence>
<dbReference type="PANTHER" id="PTHR24038">
    <property type="entry name" value="STABILIN"/>
    <property type="match status" value="1"/>
</dbReference>
<evidence type="ECO:0000256" key="8">
    <source>
        <dbReference type="ARBA" id="ARBA00023180"/>
    </source>
</evidence>
<dbReference type="Pfam" id="PF24887">
    <property type="entry name" value="EGF_STAB1-2"/>
    <property type="match status" value="2"/>
</dbReference>
<evidence type="ECO:0000256" key="1">
    <source>
        <dbReference type="ARBA" id="ARBA00004479"/>
    </source>
</evidence>
<dbReference type="InterPro" id="IPR000742">
    <property type="entry name" value="EGF"/>
</dbReference>
<evidence type="ECO:0000256" key="12">
    <source>
        <dbReference type="SAM" id="MobiDB-lite"/>
    </source>
</evidence>
<feature type="disulfide bond" evidence="11">
    <location>
        <begin position="2240"/>
        <end position="2261"/>
    </location>
</feature>
<dbReference type="PROSITE" id="PS01186">
    <property type="entry name" value="EGF_2"/>
    <property type="match status" value="12"/>
</dbReference>
<dbReference type="InterPro" id="IPR024731">
    <property type="entry name" value="NELL2-like_EGF"/>
</dbReference>
<dbReference type="Pfam" id="PF12947">
    <property type="entry name" value="EGF_3"/>
    <property type="match status" value="8"/>
</dbReference>
<keyword evidence="3 13" id="KW-0812">Transmembrane</keyword>
<dbReference type="SMART" id="SM00286">
    <property type="entry name" value="PTI"/>
    <property type="match status" value="8"/>
</dbReference>
<evidence type="ECO:0000259" key="16">
    <source>
        <dbReference type="PROSITE" id="PS50213"/>
    </source>
</evidence>
<dbReference type="InterPro" id="IPR056806">
    <property type="entry name" value="EGF_STAB1-2"/>
</dbReference>
<feature type="domain" description="FAS1" evidence="16">
    <location>
        <begin position="366"/>
        <end position="499"/>
    </location>
</feature>
<evidence type="ECO:0000256" key="3">
    <source>
        <dbReference type="ARBA" id="ARBA00022692"/>
    </source>
</evidence>
<feature type="domain" description="EGF-like" evidence="15">
    <location>
        <begin position="737"/>
        <end position="775"/>
    </location>
</feature>
<feature type="domain" description="EGF-like" evidence="15">
    <location>
        <begin position="233"/>
        <end position="272"/>
    </location>
</feature>
<dbReference type="InterPro" id="IPR000538">
    <property type="entry name" value="Link_dom"/>
</dbReference>
<dbReference type="InterPro" id="IPR016187">
    <property type="entry name" value="CTDL_fold"/>
</dbReference>
<feature type="domain" description="EGF-like" evidence="15">
    <location>
        <begin position="866"/>
        <end position="908"/>
    </location>
</feature>
<feature type="disulfide bond" evidence="10">
    <location>
        <begin position="181"/>
        <end position="190"/>
    </location>
</feature>
<feature type="domain" description="Link" evidence="17">
    <location>
        <begin position="2194"/>
        <end position="2287"/>
    </location>
</feature>
<feature type="domain" description="FAS1" evidence="16">
    <location>
        <begin position="1593"/>
        <end position="1723"/>
    </location>
</feature>
<dbReference type="FunFam" id="2.30.180.10:FF:000014">
    <property type="entry name" value="Stabilin 1"/>
    <property type="match status" value="1"/>
</dbReference>
<evidence type="ECO:0000256" key="5">
    <source>
        <dbReference type="ARBA" id="ARBA00023136"/>
    </source>
</evidence>
<feature type="disulfide bond" evidence="10">
    <location>
        <begin position="1371"/>
        <end position="1380"/>
    </location>
</feature>
<keyword evidence="8" id="KW-0325">Glycoprotein</keyword>
<keyword evidence="14" id="KW-0732">Signal</keyword>
<dbReference type="PROSITE" id="PS50026">
    <property type="entry name" value="EGF_3"/>
    <property type="match status" value="19"/>
</dbReference>
<feature type="disulfide bond" evidence="10">
    <location>
        <begin position="1984"/>
        <end position="1993"/>
    </location>
</feature>
<dbReference type="FunFam" id="2.10.25.10:FF:000040">
    <property type="entry name" value="Stabilin 2"/>
    <property type="match status" value="5"/>
</dbReference>
<gene>
    <name evidence="18" type="ORF">GDO81_010478</name>
</gene>
<dbReference type="InterPro" id="IPR036378">
    <property type="entry name" value="FAS1_dom_sf"/>
</dbReference>
<dbReference type="SUPFAM" id="SSF57196">
    <property type="entry name" value="EGF/Laminin"/>
    <property type="match status" value="3"/>
</dbReference>
<dbReference type="Pfam" id="PF02469">
    <property type="entry name" value="Fasciclin"/>
    <property type="match status" value="7"/>
</dbReference>
<feature type="transmembrane region" description="Helical" evidence="13">
    <location>
        <begin position="2460"/>
        <end position="2480"/>
    </location>
</feature>
<dbReference type="InterPro" id="IPR000782">
    <property type="entry name" value="FAS1_domain"/>
</dbReference>
<feature type="domain" description="EGF-like" evidence="15">
    <location>
        <begin position="825"/>
        <end position="865"/>
    </location>
</feature>
<dbReference type="PROSITE" id="PS50963">
    <property type="entry name" value="LINK_2"/>
    <property type="match status" value="1"/>
</dbReference>
<dbReference type="Gene3D" id="3.10.100.10">
    <property type="entry name" value="Mannose-Binding Protein A, subunit A"/>
    <property type="match status" value="1"/>
</dbReference>
<dbReference type="GO" id="GO:0030169">
    <property type="term" value="F:low-density lipoprotein particle binding"/>
    <property type="evidence" value="ECO:0007669"/>
    <property type="project" value="TreeGrafter"/>
</dbReference>
<feature type="domain" description="FAS1" evidence="16">
    <location>
        <begin position="1134"/>
        <end position="1262"/>
    </location>
</feature>
<accession>A0AAV7C1T7</accession>
<dbReference type="SMART" id="SM00180">
    <property type="entry name" value="EGF_Lam"/>
    <property type="match status" value="5"/>
</dbReference>
<feature type="domain" description="EGF-like" evidence="15">
    <location>
        <begin position="1552"/>
        <end position="1593"/>
    </location>
</feature>
<feature type="disulfide bond" evidence="10">
    <location>
        <begin position="765"/>
        <end position="774"/>
    </location>
</feature>
<feature type="domain" description="EGF-like" evidence="15">
    <location>
        <begin position="1468"/>
        <end position="1509"/>
    </location>
</feature>
<sequence>MKKKMIIALALCGIISLCTGSQTLTVKNRCDEKESVISKTQCRSCSLNAIMNCTSGYRKLSPGSGIRDCRYFLEIKAYSLSLPGCRHVCSIDTIVPRCCPGYWGPDCMDCPGGASNPCNSRGTCSQGMDGNGTCACQERFGGTACEKCADKNMYGADCGSVCSCVHGQCNSGIDGDGICLCYSGYGGPKCDQPLPECAALNCGENMRCVSSRSGALECKCLPDFEQKGAQCEPINPCLKKVCHAAADCFYVGPNKHNCKCHEGYKGDGDMCVPIDPCQTNFGDCPTPSSVCKYDGPGKSHCECVEGYSNFQSGIGCQLVDVCATKNTCNKNANCTTIAPGKIECTCRTGYTGDGFNCYGNILERMREINTQPGQWQGKLSTAINLFEEYSWPLSSLGPFTVLVPINKGIKAKDVKNLKSNKENVLYFIKLHMIAGQINAEDFNSTDLIYTLTGKSGEIITGDTDNELKIRIRGSKKRGKILQKNIIASNGILHIIDKAMDFVEPTLESNTKETIMEILQDNGRYNRFRSLLEKSNLGPDLEKDGPYTIFVPNNAALSEMENGTLDYLLSREGSRKLLELLRYHIVPSAELDVANIISSTQIMSMANQLIQFQTTSNGQILVNGEEVEEADVAAKNGRIYTLDGVLIPPSILPILPHRCDETKHEIQPGTCVSCRMVLFSRCPPGSEETSLFRHKCPYQKPVMSSDWWVVSVDGCSRYCNVTVQVPKCCKGFYGPECRPCPGGFTNPCSGNGECVDGMTGNGTCICDLAFSGSTCQRCMDTDNYGPRCDKKCGCVHGKCNNHIDSDGSCLPGSCKPGYTGQFCDRKTTPCGPLVTFCHAHADCVYSNGSPSCVCKLGYEGDGINCRETNVCLVTGKSSCSVNAECIPTGPGLFKCVCRSGWTGDGRDCSEINNCLLANRGGCHPNADCIYIGPGQSDCECKKGFRGDGIQCEPVNTCLGETQKCHFLATCQVVESGFWECVCKEGYEGDGKICYGSVVDVVATLPEAYEFYKCLNDPDVKSLLSQSTNVTLFVPSQQAFDKMRDKTYWMKKGNVKTLVKHHILAGVYRYDDIKNVSSSDLLATSLNRNFLQLENKNGNITIGGANFVVSDILATNGVVHLIDKVLTPDPLIAGQLPDLMTRLDQMPDYSIFRGYVIEYRLAKLIESEDTYTVFAPHNDAISTFIRNKSPATVDEDTIKYHIILGQQLMKNDMLEGMHRKTMLGTSFQVGFFMHNGQLYVNDAPVNYTNAGTDKGVIHGLGKVLEIQKNRCDMNDTTVSLSKCGDCTLSPVCDKDMQPLPGVNKACIYTKYSFGKRFIFIGCQSKCAKTVITKDCCSGFFGQQCLSCPGKAGNPCFGNGVCMDGVNGTGECKCEEGFRGTACESCVKGKYGTRCDQECTCANGKCNEGITGDGSCQCDVGWRGIKCDTAITEDKCNKICHTSANCLVKGDGTGYCQCASGFEGNGTMCKAIDACAASNGGCSINAECQKTTPGNRICVCNSGHTGDGIVCQEIDPCAVNNGGCDRFAECTKTGPNKSVCNCLQGYSGDGKKCSPVNPCLTKNGGCSEYATCNHTGPAERTCTCKSSYIGDGVICRGNIYEELRKNVKTSNFFYLLQANLIDELSGSGPFTVFVPSNDALKNDPRTKEWATKGMMEQVLLYHIVSCTQLTREDLSSMTSVTSLQGETLTISFSQNTIGLNEEAKVMSDEQMLALTNGVVHFIDKVLVPKKLQDKSEKTMDSLKNVADTYGYSSMYKLLQDADLMKFIDDKIHQPVTLFLPSDETLKNLPKEQSDFLYNSQNKDKLAQYLKYHIIRDAKIDAYDLLIRGSIKTLQGSDLSVKCSDKDSSVGEILLDSRQCRLTQRQLAFNGGLAYGIDCLLSPSTLGGRCDSLVTFDMTGECGLCFNVPKCPAGSKPKGQKTKCQYEVTPRRIIEGCRQECTMVLWMSQCCKGYYGRDCQACPGSPETPCNNHGKCNDGYSGSGECTCTEAFNGTACESCIPGRYGPNCKLCDCTENGECDEGISGTGQCTCNQGWTGKRCETKLVLPPVCTPPCSSDAVCKKDNACECKKFYEGDGRTCTVVDLCKSTNGGCDTNAKCSQNGVKITCTCLKGYSGDGKVCTAINPCADGLNGGCHEHAICTMTGPNKRKCDCKDQYIGDGIDCELKNLPIDRCLQDHGQCHADAICADLHFLDDTVGVFHLRSAKGQYKYNFTEATQACQDQAANLATYNQLSYAQKANYHLCSAGWLDGGRVAYPTAYSNPNCGSGHVGIVDYGARTNMSEKWDVFCYRVKDVQCTCKPGYIGDGYTCNGNMLQVLMSFPEFSDFILEIFRYSNTSAKGKEFINFLTDLSIQATLFAPSNDGITENVTLSGRDIEYHVANVSMVYMSDLTNGTLLQTRIGSKLLVISEESATDRGSTEQIRYIGGKRIVQPDYIASNGVIHMISDPLKAPPEPLVLHAGHGAGIFFGIVFVIGLVALGIFAYKKFSRKDFQFQQFHEYDEKEVVSDFNIAPSSNIANPMYDSAESANPPPAPSAEPTYHPFSDSDDQQLVNFGGRNK</sequence>
<dbReference type="FunFam" id="3.10.100.10:FF:000001">
    <property type="entry name" value="Hyaluronan proteoglycan link protein 1"/>
    <property type="match status" value="1"/>
</dbReference>
<evidence type="ECO:0000256" key="14">
    <source>
        <dbReference type="SAM" id="SignalP"/>
    </source>
</evidence>
<dbReference type="GO" id="GO:0005041">
    <property type="term" value="F:low-density lipoprotein particle receptor activity"/>
    <property type="evidence" value="ECO:0007669"/>
    <property type="project" value="TreeGrafter"/>
</dbReference>
<dbReference type="SMART" id="SM00179">
    <property type="entry name" value="EGF_CA"/>
    <property type="match status" value="3"/>
</dbReference>
<dbReference type="InterPro" id="IPR016186">
    <property type="entry name" value="C-type_lectin-like/link_sf"/>
</dbReference>
<dbReference type="PANTHER" id="PTHR24038:SF0">
    <property type="entry name" value="STABILIN-2"/>
    <property type="match status" value="1"/>
</dbReference>
<dbReference type="Gene3D" id="2.30.180.10">
    <property type="entry name" value="FAS1 domain"/>
    <property type="match status" value="7"/>
</dbReference>
<organism evidence="18 19">
    <name type="scientific">Engystomops pustulosus</name>
    <name type="common">Tungara frog</name>
    <name type="synonym">Physalaemus pustulosus</name>
    <dbReference type="NCBI Taxonomy" id="76066"/>
    <lineage>
        <taxon>Eukaryota</taxon>
        <taxon>Metazoa</taxon>
        <taxon>Chordata</taxon>
        <taxon>Craniata</taxon>
        <taxon>Vertebrata</taxon>
        <taxon>Euteleostomi</taxon>
        <taxon>Amphibia</taxon>
        <taxon>Batrachia</taxon>
        <taxon>Anura</taxon>
        <taxon>Neobatrachia</taxon>
        <taxon>Hyloidea</taxon>
        <taxon>Leptodactylidae</taxon>
        <taxon>Leiuperinae</taxon>
        <taxon>Engystomops</taxon>
    </lineage>
</organism>
<dbReference type="SUPFAM" id="SSF82153">
    <property type="entry name" value="FAS1 domain"/>
    <property type="match status" value="7"/>
</dbReference>
<dbReference type="Gene3D" id="2.170.300.10">
    <property type="entry name" value="Tie2 ligand-binding domain superfamily"/>
    <property type="match status" value="1"/>
</dbReference>
<feature type="domain" description="EGF-like" evidence="15">
    <location>
        <begin position="2119"/>
        <end position="2161"/>
    </location>
</feature>
<proteinExistence type="predicted"/>
<evidence type="ECO:0000256" key="7">
    <source>
        <dbReference type="ARBA" id="ARBA00023170"/>
    </source>
</evidence>
<evidence type="ECO:0000259" key="17">
    <source>
        <dbReference type="PROSITE" id="PS50963"/>
    </source>
</evidence>
<feature type="domain" description="EGF-like" evidence="15">
    <location>
        <begin position="1510"/>
        <end position="1551"/>
    </location>
</feature>
<keyword evidence="4 13" id="KW-1133">Transmembrane helix</keyword>
<protein>
    <recommendedName>
        <fullName evidence="20">Stabilin-2</fullName>
    </recommendedName>
</protein>
<dbReference type="FunFam" id="2.30.180.10:FF:000017">
    <property type="entry name" value="Stabilin 2"/>
    <property type="match status" value="1"/>
</dbReference>
<dbReference type="Proteomes" id="UP000824782">
    <property type="component" value="Unassembled WGS sequence"/>
</dbReference>
<dbReference type="InterPro" id="IPR002049">
    <property type="entry name" value="LE_dom"/>
</dbReference>
<keyword evidence="2 10" id="KW-0245">EGF-like domain</keyword>
<evidence type="ECO:0000259" key="15">
    <source>
        <dbReference type="PROSITE" id="PS50026"/>
    </source>
</evidence>
<feature type="domain" description="EGF-like" evidence="15">
    <location>
        <begin position="106"/>
        <end position="146"/>
    </location>
</feature>
<feature type="domain" description="FAS1" evidence="16">
    <location>
        <begin position="2307"/>
        <end position="2445"/>
    </location>
</feature>
<keyword evidence="9" id="KW-0424">Laminin EGF-like domain</keyword>
<dbReference type="GO" id="GO:0016020">
    <property type="term" value="C:membrane"/>
    <property type="evidence" value="ECO:0007669"/>
    <property type="project" value="UniProtKB-SubCell"/>
</dbReference>
<name>A0AAV7C1T7_ENGPU</name>
<feature type="chain" id="PRO_5043507479" description="Stabilin-2" evidence="14">
    <location>
        <begin position="21"/>
        <end position="2555"/>
    </location>
</feature>
<dbReference type="FunFam" id="2.30.180.10:FF:000005">
    <property type="entry name" value="Stabilin 2"/>
    <property type="match status" value="2"/>
</dbReference>
<keyword evidence="7" id="KW-0675">Receptor</keyword>
<comment type="subcellular location">
    <subcellularLocation>
        <location evidence="1">Membrane</location>
        <topology evidence="1">Single-pass type I membrane protein</topology>
    </subcellularLocation>
</comment>
<comment type="caution">
    <text evidence="18">The sequence shown here is derived from an EMBL/GenBank/DDBJ whole genome shotgun (WGS) entry which is preliminary data.</text>
</comment>
<keyword evidence="5 13" id="KW-0472">Membrane</keyword>
<feature type="disulfide bond" evidence="10">
    <location>
        <begin position="136"/>
        <end position="145"/>
    </location>
</feature>
<evidence type="ECO:0000256" key="4">
    <source>
        <dbReference type="ARBA" id="ARBA00022989"/>
    </source>
</evidence>
<evidence type="ECO:0000313" key="19">
    <source>
        <dbReference type="Proteomes" id="UP000824782"/>
    </source>
</evidence>
<dbReference type="SUPFAM" id="SSF56436">
    <property type="entry name" value="C-type lectin-like"/>
    <property type="match status" value="1"/>
</dbReference>
<reference evidence="18" key="1">
    <citation type="thesis" date="2020" institute="ProQuest LLC" country="789 East Eisenhower Parkway, Ann Arbor, MI, USA">
        <title>Comparative Genomics and Chromosome Evolution.</title>
        <authorList>
            <person name="Mudd A.B."/>
        </authorList>
    </citation>
    <scope>NUCLEOTIDE SEQUENCE</scope>
    <source>
        <strain evidence="18">237g6f4</strain>
        <tissue evidence="18">Blood</tissue>
    </source>
</reference>
<dbReference type="SMART" id="SM00445">
    <property type="entry name" value="LINK"/>
    <property type="match status" value="1"/>
</dbReference>
<dbReference type="GO" id="GO:0005540">
    <property type="term" value="F:hyaluronic acid binding"/>
    <property type="evidence" value="ECO:0007669"/>
    <property type="project" value="InterPro"/>
</dbReference>
<feature type="signal peptide" evidence="14">
    <location>
        <begin position="1"/>
        <end position="20"/>
    </location>
</feature>
<feature type="disulfide bond" evidence="10">
    <location>
        <begin position="162"/>
        <end position="179"/>
    </location>
</feature>
<dbReference type="FunFam" id="2.30.180.10:FF:000018">
    <property type="entry name" value="Stabilin 2"/>
    <property type="match status" value="1"/>
</dbReference>
<dbReference type="EMBL" id="WNYA01000004">
    <property type="protein sequence ID" value="KAG8578407.1"/>
    <property type="molecule type" value="Genomic_DNA"/>
</dbReference>
<feature type="domain" description="EGF-like" evidence="15">
    <location>
        <begin position="1429"/>
        <end position="1467"/>
    </location>
</feature>
<feature type="domain" description="EGF-like" evidence="15">
    <location>
        <begin position="952"/>
        <end position="993"/>
    </location>
</feature>
<feature type="domain" description="EGF-like" evidence="15">
    <location>
        <begin position="2001"/>
        <end position="2038"/>
    </location>
</feature>
<feature type="domain" description="EGF-like" evidence="15">
    <location>
        <begin position="909"/>
        <end position="951"/>
    </location>
</feature>
<feature type="domain" description="EGF-like" evidence="15">
    <location>
        <begin position="193"/>
        <end position="232"/>
    </location>
</feature>
<feature type="domain" description="FAS1" evidence="16">
    <location>
        <begin position="511"/>
        <end position="645"/>
    </location>
</feature>
<dbReference type="PROSITE" id="PS01248">
    <property type="entry name" value="EGF_LAM_1"/>
    <property type="match status" value="1"/>
</dbReference>
<dbReference type="Pfam" id="PF00193">
    <property type="entry name" value="Xlink"/>
    <property type="match status" value="1"/>
</dbReference>
<feature type="domain" description="FAS1" evidence="16">
    <location>
        <begin position="1735"/>
        <end position="1877"/>
    </location>
</feature>
<feature type="domain" description="EGF-like" evidence="15">
    <location>
        <begin position="318"/>
        <end position="356"/>
    </location>
</feature>
<dbReference type="InterPro" id="IPR001881">
    <property type="entry name" value="EGF-like_Ca-bd_dom"/>
</dbReference>
<evidence type="ECO:0000256" key="6">
    <source>
        <dbReference type="ARBA" id="ARBA00023157"/>
    </source>
</evidence>
<evidence type="ECO:0008006" key="20">
    <source>
        <dbReference type="Google" id="ProtNLM"/>
    </source>
</evidence>
<evidence type="ECO:0000256" key="9">
    <source>
        <dbReference type="ARBA" id="ARBA00023292"/>
    </source>
</evidence>
<feature type="domain" description="EGF-like" evidence="15">
    <location>
        <begin position="154"/>
        <end position="191"/>
    </location>
</feature>
<dbReference type="Gene3D" id="2.10.25.10">
    <property type="entry name" value="Laminin"/>
    <property type="match status" value="13"/>
</dbReference>
<feature type="disulfide bond" evidence="10">
    <location>
        <begin position="1433"/>
        <end position="1443"/>
    </location>
</feature>
<dbReference type="PROSITE" id="PS00022">
    <property type="entry name" value="EGF_1"/>
    <property type="match status" value="7"/>
</dbReference>
<evidence type="ECO:0000313" key="18">
    <source>
        <dbReference type="EMBL" id="KAG8578407.1"/>
    </source>
</evidence>
<feature type="domain" description="EGF-like" evidence="15">
    <location>
        <begin position="2078"/>
        <end position="2118"/>
    </location>
</feature>
<feature type="domain" description="FAS1" evidence="16">
    <location>
        <begin position="993"/>
        <end position="1124"/>
    </location>
</feature>
<feature type="region of interest" description="Disordered" evidence="12">
    <location>
        <begin position="2514"/>
        <end position="2555"/>
    </location>
</feature>